<accession>A0A4S8LFZ3</accession>
<dbReference type="AlphaFoldDB" id="A0A4S8LFZ3"/>
<protein>
    <recommendedName>
        <fullName evidence="3">Retrotransposon gag domain-containing protein</fullName>
    </recommendedName>
</protein>
<keyword evidence="2" id="KW-1185">Reference proteome</keyword>
<evidence type="ECO:0008006" key="3">
    <source>
        <dbReference type="Google" id="ProtNLM"/>
    </source>
</evidence>
<organism evidence="1 2">
    <name type="scientific">Dendrothele bispora (strain CBS 962.96)</name>
    <dbReference type="NCBI Taxonomy" id="1314807"/>
    <lineage>
        <taxon>Eukaryota</taxon>
        <taxon>Fungi</taxon>
        <taxon>Dikarya</taxon>
        <taxon>Basidiomycota</taxon>
        <taxon>Agaricomycotina</taxon>
        <taxon>Agaricomycetes</taxon>
        <taxon>Agaricomycetidae</taxon>
        <taxon>Agaricales</taxon>
        <taxon>Agaricales incertae sedis</taxon>
        <taxon>Dendrothele</taxon>
    </lineage>
</organism>
<feature type="non-terminal residue" evidence="1">
    <location>
        <position position="1"/>
    </location>
</feature>
<name>A0A4S8LFZ3_DENBC</name>
<evidence type="ECO:0000313" key="1">
    <source>
        <dbReference type="EMBL" id="THU87643.1"/>
    </source>
</evidence>
<dbReference type="Proteomes" id="UP000297245">
    <property type="component" value="Unassembled WGS sequence"/>
</dbReference>
<evidence type="ECO:0000313" key="2">
    <source>
        <dbReference type="Proteomes" id="UP000297245"/>
    </source>
</evidence>
<feature type="non-terminal residue" evidence="1">
    <location>
        <position position="180"/>
    </location>
</feature>
<reference evidence="1 2" key="1">
    <citation type="journal article" date="2019" name="Nat. Ecol. Evol.">
        <title>Megaphylogeny resolves global patterns of mushroom evolution.</title>
        <authorList>
            <person name="Varga T."/>
            <person name="Krizsan K."/>
            <person name="Foldi C."/>
            <person name="Dima B."/>
            <person name="Sanchez-Garcia M."/>
            <person name="Sanchez-Ramirez S."/>
            <person name="Szollosi G.J."/>
            <person name="Szarkandi J.G."/>
            <person name="Papp V."/>
            <person name="Albert L."/>
            <person name="Andreopoulos W."/>
            <person name="Angelini C."/>
            <person name="Antonin V."/>
            <person name="Barry K.W."/>
            <person name="Bougher N.L."/>
            <person name="Buchanan P."/>
            <person name="Buyck B."/>
            <person name="Bense V."/>
            <person name="Catcheside P."/>
            <person name="Chovatia M."/>
            <person name="Cooper J."/>
            <person name="Damon W."/>
            <person name="Desjardin D."/>
            <person name="Finy P."/>
            <person name="Geml J."/>
            <person name="Haridas S."/>
            <person name="Hughes K."/>
            <person name="Justo A."/>
            <person name="Karasinski D."/>
            <person name="Kautmanova I."/>
            <person name="Kiss B."/>
            <person name="Kocsube S."/>
            <person name="Kotiranta H."/>
            <person name="LaButti K.M."/>
            <person name="Lechner B.E."/>
            <person name="Liimatainen K."/>
            <person name="Lipzen A."/>
            <person name="Lukacs Z."/>
            <person name="Mihaltcheva S."/>
            <person name="Morgado L.N."/>
            <person name="Niskanen T."/>
            <person name="Noordeloos M.E."/>
            <person name="Ohm R.A."/>
            <person name="Ortiz-Santana B."/>
            <person name="Ovrebo C."/>
            <person name="Racz N."/>
            <person name="Riley R."/>
            <person name="Savchenko A."/>
            <person name="Shiryaev A."/>
            <person name="Soop K."/>
            <person name="Spirin V."/>
            <person name="Szebenyi C."/>
            <person name="Tomsovsky M."/>
            <person name="Tulloss R.E."/>
            <person name="Uehling J."/>
            <person name="Grigoriev I.V."/>
            <person name="Vagvolgyi C."/>
            <person name="Papp T."/>
            <person name="Martin F.M."/>
            <person name="Miettinen O."/>
            <person name="Hibbett D.S."/>
            <person name="Nagy L.G."/>
        </authorList>
    </citation>
    <scope>NUCLEOTIDE SEQUENCE [LARGE SCALE GENOMIC DNA]</scope>
    <source>
        <strain evidence="1 2">CBS 962.96</strain>
    </source>
</reference>
<sequence>KMNLPENFSGTDGKIGYDEWIRKMELYFAYSNVITDRARLLIALSRLTGTPSIQFKELAERIASNQSQYTWAEFKQKLSGVYGRYDEKLTAKQELDKLAKNTAKAEKDFLTYAEEFRTLAGIAEYSDEHLIDILKNVVNRDMKVGMSVRKCIPTDWNTYLETLIDIYKVLYPERGGASIF</sequence>
<gene>
    <name evidence="1" type="ORF">K435DRAFT_629328</name>
</gene>
<dbReference type="OrthoDB" id="2768905at2759"/>
<proteinExistence type="predicted"/>
<dbReference type="EMBL" id="ML179441">
    <property type="protein sequence ID" value="THU87643.1"/>
    <property type="molecule type" value="Genomic_DNA"/>
</dbReference>